<evidence type="ECO:0000313" key="4">
    <source>
        <dbReference type="Proteomes" id="UP000298781"/>
    </source>
</evidence>
<dbReference type="GO" id="GO:0008410">
    <property type="term" value="F:CoA-transferase activity"/>
    <property type="evidence" value="ECO:0007669"/>
    <property type="project" value="TreeGrafter"/>
</dbReference>
<protein>
    <submittedName>
        <fullName evidence="3">CoA transferase</fullName>
    </submittedName>
</protein>
<gene>
    <name evidence="3" type="ORF">E8M01_09145</name>
</gene>
<evidence type="ECO:0000313" key="3">
    <source>
        <dbReference type="EMBL" id="QCI64380.1"/>
    </source>
</evidence>
<dbReference type="OrthoDB" id="9781472at2"/>
<feature type="region of interest" description="Disordered" evidence="2">
    <location>
        <begin position="1"/>
        <end position="21"/>
    </location>
</feature>
<dbReference type="Pfam" id="PF02515">
    <property type="entry name" value="CoA_transf_3"/>
    <property type="match status" value="1"/>
</dbReference>
<reference evidence="3 4" key="1">
    <citation type="submission" date="2019-04" db="EMBL/GenBank/DDBJ databases">
        <title>Phreatobacter aquaticus sp. nov.</title>
        <authorList>
            <person name="Choi A."/>
        </authorList>
    </citation>
    <scope>NUCLEOTIDE SEQUENCE [LARGE SCALE GENOMIC DNA]</scope>
    <source>
        <strain evidence="3 4">KCTC 52518</strain>
    </source>
</reference>
<accession>A0A4D7B2S4</accession>
<dbReference type="SUPFAM" id="SSF89796">
    <property type="entry name" value="CoA-transferase family III (CaiB/BaiF)"/>
    <property type="match status" value="1"/>
</dbReference>
<sequence length="415" mass="42988">MSPGVRPATGRDAAGTGAPPGPGALAGVKVIDLSRVLGGPFATQILGDHGAEVIKIEPPGGDETRAWGPPFQDETASYFLGVNRNKRGLALDLGQPVAREVLLRLLEDADVLVENFKTGTLEKWGLGYADVLADRFPRLIHCRVSGFGADGPLGGLAGYDAVIQAMAGLMSVNGEADGAPLRVGLPVVDMVTGLNAVIGILLALNHRKSTGRGQFVEAALFDSGLSLLHPHAANFFLSGRASRRTGNDHPNIAPYSVFATGGQPIFLAVGNDRQFARLCAAIGAAGIATDRRFLSNGARVANRDALRMALEAALAGHDGAELAARLIQAGVPAGPVLGVDEALAHPHAQHRQMVVSQDGYRGVGAPVKLSETPASYRRTPPAFGADSLAILDEAGFTQTEIDQLVASRAVPGPAA</sequence>
<dbReference type="EMBL" id="CP039690">
    <property type="protein sequence ID" value="QCI64380.1"/>
    <property type="molecule type" value="Genomic_DNA"/>
</dbReference>
<dbReference type="Proteomes" id="UP000298781">
    <property type="component" value="Chromosome"/>
</dbReference>
<keyword evidence="1 3" id="KW-0808">Transferase</keyword>
<organism evidence="3 4">
    <name type="scientific">Phreatobacter stygius</name>
    <dbReference type="NCBI Taxonomy" id="1940610"/>
    <lineage>
        <taxon>Bacteria</taxon>
        <taxon>Pseudomonadati</taxon>
        <taxon>Pseudomonadota</taxon>
        <taxon>Alphaproteobacteria</taxon>
        <taxon>Hyphomicrobiales</taxon>
        <taxon>Phreatobacteraceae</taxon>
        <taxon>Phreatobacter</taxon>
    </lineage>
</organism>
<dbReference type="Gene3D" id="3.30.1540.10">
    <property type="entry name" value="formyl-coa transferase, domain 3"/>
    <property type="match status" value="1"/>
</dbReference>
<dbReference type="InterPro" id="IPR050483">
    <property type="entry name" value="CoA-transferase_III_domain"/>
</dbReference>
<keyword evidence="4" id="KW-1185">Reference proteome</keyword>
<dbReference type="Gene3D" id="3.40.50.10540">
    <property type="entry name" value="Crotonobetainyl-coa:carnitine coa-transferase, domain 1"/>
    <property type="match status" value="1"/>
</dbReference>
<dbReference type="AlphaFoldDB" id="A0A4D7B2S4"/>
<dbReference type="InterPro" id="IPR044855">
    <property type="entry name" value="CoA-Trfase_III_dom3_sf"/>
</dbReference>
<evidence type="ECO:0000256" key="2">
    <source>
        <dbReference type="SAM" id="MobiDB-lite"/>
    </source>
</evidence>
<dbReference type="PANTHER" id="PTHR48207">
    <property type="entry name" value="SUCCINATE--HYDROXYMETHYLGLUTARATE COA-TRANSFERASE"/>
    <property type="match status" value="1"/>
</dbReference>
<dbReference type="InterPro" id="IPR003673">
    <property type="entry name" value="CoA-Trfase_fam_III"/>
</dbReference>
<name>A0A4D7B2S4_9HYPH</name>
<dbReference type="InterPro" id="IPR023606">
    <property type="entry name" value="CoA-Trfase_III_dom_1_sf"/>
</dbReference>
<proteinExistence type="predicted"/>
<evidence type="ECO:0000256" key="1">
    <source>
        <dbReference type="ARBA" id="ARBA00022679"/>
    </source>
</evidence>
<dbReference type="KEGG" id="pstg:E8M01_09145"/>
<dbReference type="PANTHER" id="PTHR48207:SF3">
    <property type="entry name" value="SUCCINATE--HYDROXYMETHYLGLUTARATE COA-TRANSFERASE"/>
    <property type="match status" value="1"/>
</dbReference>